<dbReference type="EMBL" id="BAABLX010000026">
    <property type="protein sequence ID" value="GAA4947172.1"/>
    <property type="molecule type" value="Genomic_DNA"/>
</dbReference>
<reference evidence="3" key="1">
    <citation type="journal article" date="2019" name="Int. J. Syst. Evol. Microbiol.">
        <title>The Global Catalogue of Microorganisms (GCM) 10K type strain sequencing project: providing services to taxonomists for standard genome sequencing and annotation.</title>
        <authorList>
            <consortium name="The Broad Institute Genomics Platform"/>
            <consortium name="The Broad Institute Genome Sequencing Center for Infectious Disease"/>
            <person name="Wu L."/>
            <person name="Ma J."/>
        </authorList>
    </citation>
    <scope>NUCLEOTIDE SEQUENCE [LARGE SCALE GENOMIC DNA]</scope>
    <source>
        <strain evidence="3">JCM 19134</strain>
    </source>
</reference>
<proteinExistence type="predicted"/>
<evidence type="ECO:0000313" key="3">
    <source>
        <dbReference type="Proteomes" id="UP001409585"/>
    </source>
</evidence>
<sequence length="210" mass="22770">MINFLRCIILISTLVSASVTWAAEPYDELQTEWAKGKYELSGSAQEKFLEQLLSRAEAAKQANPNSAEVFAWSGIVYSTYASVKGGMGALKFAKQAKKDLEKSIELDSSALQGAASTTLGTLYFKVPGWPVAFGNDKKAQQYLDAALALNPKGIDINYWLAEYAASKKDSAKALQYLAIAAAAPARDDRPVADKGRRLEVETLKAQIEAP</sequence>
<evidence type="ECO:0000256" key="1">
    <source>
        <dbReference type="SAM" id="SignalP"/>
    </source>
</evidence>
<organism evidence="2 3">
    <name type="scientific">Halioxenophilus aromaticivorans</name>
    <dbReference type="NCBI Taxonomy" id="1306992"/>
    <lineage>
        <taxon>Bacteria</taxon>
        <taxon>Pseudomonadati</taxon>
        <taxon>Pseudomonadota</taxon>
        <taxon>Gammaproteobacteria</taxon>
        <taxon>Alteromonadales</taxon>
        <taxon>Alteromonadaceae</taxon>
        <taxon>Halioxenophilus</taxon>
    </lineage>
</organism>
<keyword evidence="3" id="KW-1185">Reference proteome</keyword>
<dbReference type="SUPFAM" id="SSF48452">
    <property type="entry name" value="TPR-like"/>
    <property type="match status" value="1"/>
</dbReference>
<keyword evidence="1" id="KW-0732">Signal</keyword>
<feature type="signal peptide" evidence="1">
    <location>
        <begin position="1"/>
        <end position="22"/>
    </location>
</feature>
<name>A0AAV3U444_9ALTE</name>
<dbReference type="AlphaFoldDB" id="A0AAV3U444"/>
<dbReference type="InterPro" id="IPR011990">
    <property type="entry name" value="TPR-like_helical_dom_sf"/>
</dbReference>
<feature type="chain" id="PRO_5043382863" description="Tetratricopeptide repeat protein" evidence="1">
    <location>
        <begin position="23"/>
        <end position="210"/>
    </location>
</feature>
<evidence type="ECO:0000313" key="2">
    <source>
        <dbReference type="EMBL" id="GAA4947172.1"/>
    </source>
</evidence>
<evidence type="ECO:0008006" key="4">
    <source>
        <dbReference type="Google" id="ProtNLM"/>
    </source>
</evidence>
<dbReference type="RefSeq" id="WP_345423446.1">
    <property type="nucleotide sequence ID" value="NZ_AP031496.1"/>
</dbReference>
<protein>
    <recommendedName>
        <fullName evidence="4">Tetratricopeptide repeat protein</fullName>
    </recommendedName>
</protein>
<dbReference type="Proteomes" id="UP001409585">
    <property type="component" value="Unassembled WGS sequence"/>
</dbReference>
<comment type="caution">
    <text evidence="2">The sequence shown here is derived from an EMBL/GenBank/DDBJ whole genome shotgun (WGS) entry which is preliminary data.</text>
</comment>
<gene>
    <name evidence="2" type="ORF">GCM10025791_28340</name>
</gene>
<dbReference type="Gene3D" id="1.25.40.10">
    <property type="entry name" value="Tetratricopeptide repeat domain"/>
    <property type="match status" value="1"/>
</dbReference>
<accession>A0AAV3U444</accession>